<dbReference type="EMBL" id="CP159578">
    <property type="protein sequence ID" value="XCJ77892.1"/>
    <property type="molecule type" value="Genomic_DNA"/>
</dbReference>
<evidence type="ECO:0000256" key="3">
    <source>
        <dbReference type="ARBA" id="ARBA00022795"/>
    </source>
</evidence>
<dbReference type="GO" id="GO:0044781">
    <property type="term" value="P:bacterial-type flagellum organization"/>
    <property type="evidence" value="ECO:0007669"/>
    <property type="project" value="UniProtKB-KW"/>
</dbReference>
<evidence type="ECO:0000256" key="1">
    <source>
        <dbReference type="ARBA" id="ARBA00004514"/>
    </source>
</evidence>
<keyword evidence="4" id="KW-0143">Chaperone</keyword>
<keyword evidence="2" id="KW-0963">Cytoplasm</keyword>
<keyword evidence="6" id="KW-0969">Cilium</keyword>
<keyword evidence="6" id="KW-0966">Cell projection</keyword>
<keyword evidence="3" id="KW-1005">Bacterial flagellum biogenesis</keyword>
<dbReference type="RefSeq" id="WP_353978928.1">
    <property type="nucleotide sequence ID" value="NZ_CP159578.1"/>
</dbReference>
<reference evidence="6" key="1">
    <citation type="submission" date="2024-06" db="EMBL/GenBank/DDBJ databases">
        <title>Complete genome of Salinicola endophyticus HNIBRBA4755.</title>
        <authorList>
            <person name="Shin S.Y."/>
            <person name="Kang H."/>
            <person name="Song J."/>
        </authorList>
    </citation>
    <scope>NUCLEOTIDE SEQUENCE</scope>
    <source>
        <strain evidence="6">HNIBRBA4755</strain>
    </source>
</reference>
<accession>A0AB74U3J7</accession>
<evidence type="ECO:0000256" key="5">
    <source>
        <dbReference type="ARBA" id="ARBA00093797"/>
    </source>
</evidence>
<gene>
    <name evidence="6" type="ORF">ABV408_10540</name>
</gene>
<evidence type="ECO:0000313" key="6">
    <source>
        <dbReference type="EMBL" id="XCJ77892.1"/>
    </source>
</evidence>
<dbReference type="AlphaFoldDB" id="A0AB74U3J7"/>
<dbReference type="InterPro" id="IPR008622">
    <property type="entry name" value="FliT"/>
</dbReference>
<protein>
    <recommendedName>
        <fullName evidence="5">Flagellar protein FliT</fullName>
    </recommendedName>
</protein>
<evidence type="ECO:0000256" key="2">
    <source>
        <dbReference type="ARBA" id="ARBA00022490"/>
    </source>
</evidence>
<dbReference type="Pfam" id="PF05400">
    <property type="entry name" value="FliT"/>
    <property type="match status" value="1"/>
</dbReference>
<proteinExistence type="predicted"/>
<comment type="subcellular location">
    <subcellularLocation>
        <location evidence="1">Cytoplasm</location>
        <location evidence="1">Cytosol</location>
    </subcellularLocation>
</comment>
<name>A0AB74U3J7_9GAMM</name>
<organism evidence="6">
    <name type="scientific">Salinicola endophyticus</name>
    <dbReference type="NCBI Taxonomy" id="1949083"/>
    <lineage>
        <taxon>Bacteria</taxon>
        <taxon>Pseudomonadati</taxon>
        <taxon>Pseudomonadota</taxon>
        <taxon>Gammaproteobacteria</taxon>
        <taxon>Oceanospirillales</taxon>
        <taxon>Halomonadaceae</taxon>
        <taxon>Salinicola</taxon>
    </lineage>
</organism>
<evidence type="ECO:0000256" key="4">
    <source>
        <dbReference type="ARBA" id="ARBA00023186"/>
    </source>
</evidence>
<dbReference type="Gene3D" id="1.20.58.380">
    <property type="entry name" value="Flagellar protein flit"/>
    <property type="match status" value="1"/>
</dbReference>
<keyword evidence="6" id="KW-0282">Flagellum</keyword>
<sequence>MAEHGSVVARYRELLEVSSMMLGYARSQDWEALIQQEARYAVELDRVRLIGTPNSLSESERQDQLQLLEQILSQDAETRRLLDARRDELAQMIGNSRRQQAVGQAYQGGRGGISTRLRFNAPDGSM</sequence>